<evidence type="ECO:0000313" key="3">
    <source>
        <dbReference type="Proteomes" id="UP001303760"/>
    </source>
</evidence>
<keyword evidence="3" id="KW-1185">Reference proteome</keyword>
<dbReference type="SUPFAM" id="SSF54001">
    <property type="entry name" value="Cysteine proteinases"/>
    <property type="match status" value="1"/>
</dbReference>
<name>A0AAN7C2Q7_9PEZI</name>
<dbReference type="InterPro" id="IPR038765">
    <property type="entry name" value="Papain-like_cys_pep_sf"/>
</dbReference>
<feature type="region of interest" description="Disordered" evidence="1">
    <location>
        <begin position="155"/>
        <end position="235"/>
    </location>
</feature>
<gene>
    <name evidence="2" type="ORF">C8A03DRAFT_38303</name>
</gene>
<evidence type="ECO:0008006" key="4">
    <source>
        <dbReference type="Google" id="ProtNLM"/>
    </source>
</evidence>
<proteinExistence type="predicted"/>
<comment type="caution">
    <text evidence="2">The sequence shown here is derived from an EMBL/GenBank/DDBJ whole genome shotgun (WGS) entry which is preliminary data.</text>
</comment>
<organism evidence="2 3">
    <name type="scientific">Achaetomium macrosporum</name>
    <dbReference type="NCBI Taxonomy" id="79813"/>
    <lineage>
        <taxon>Eukaryota</taxon>
        <taxon>Fungi</taxon>
        <taxon>Dikarya</taxon>
        <taxon>Ascomycota</taxon>
        <taxon>Pezizomycotina</taxon>
        <taxon>Sordariomycetes</taxon>
        <taxon>Sordariomycetidae</taxon>
        <taxon>Sordariales</taxon>
        <taxon>Chaetomiaceae</taxon>
        <taxon>Achaetomium</taxon>
    </lineage>
</organism>
<dbReference type="AlphaFoldDB" id="A0AAN7C2Q7"/>
<dbReference type="EMBL" id="MU860442">
    <property type="protein sequence ID" value="KAK4233952.1"/>
    <property type="molecule type" value="Genomic_DNA"/>
</dbReference>
<dbReference type="Gene3D" id="3.40.395.10">
    <property type="entry name" value="Adenoviral Proteinase, Chain A"/>
    <property type="match status" value="1"/>
</dbReference>
<evidence type="ECO:0000256" key="1">
    <source>
        <dbReference type="SAM" id="MobiDB-lite"/>
    </source>
</evidence>
<reference evidence="2" key="1">
    <citation type="journal article" date="2023" name="Mol. Phylogenet. Evol.">
        <title>Genome-scale phylogeny and comparative genomics of the fungal order Sordariales.</title>
        <authorList>
            <person name="Hensen N."/>
            <person name="Bonometti L."/>
            <person name="Westerberg I."/>
            <person name="Brannstrom I.O."/>
            <person name="Guillou S."/>
            <person name="Cros-Aarteil S."/>
            <person name="Calhoun S."/>
            <person name="Haridas S."/>
            <person name="Kuo A."/>
            <person name="Mondo S."/>
            <person name="Pangilinan J."/>
            <person name="Riley R."/>
            <person name="LaButti K."/>
            <person name="Andreopoulos B."/>
            <person name="Lipzen A."/>
            <person name="Chen C."/>
            <person name="Yan M."/>
            <person name="Daum C."/>
            <person name="Ng V."/>
            <person name="Clum A."/>
            <person name="Steindorff A."/>
            <person name="Ohm R.A."/>
            <person name="Martin F."/>
            <person name="Silar P."/>
            <person name="Natvig D.O."/>
            <person name="Lalanne C."/>
            <person name="Gautier V."/>
            <person name="Ament-Velasquez S.L."/>
            <person name="Kruys A."/>
            <person name="Hutchinson M.I."/>
            <person name="Powell A.J."/>
            <person name="Barry K."/>
            <person name="Miller A.N."/>
            <person name="Grigoriev I.V."/>
            <person name="Debuchy R."/>
            <person name="Gladieux P."/>
            <person name="Hiltunen Thoren M."/>
            <person name="Johannesson H."/>
        </authorList>
    </citation>
    <scope>NUCLEOTIDE SEQUENCE</scope>
    <source>
        <strain evidence="2">CBS 532.94</strain>
    </source>
</reference>
<dbReference type="Proteomes" id="UP001303760">
    <property type="component" value="Unassembled WGS sequence"/>
</dbReference>
<feature type="compositionally biased region" description="Basic and acidic residues" evidence="1">
    <location>
        <begin position="160"/>
        <end position="202"/>
    </location>
</feature>
<sequence length="704" mass="79058">MKRSALSLLRQFVSAVRTAEEIPQSEISTIVQQLCDKAPGIARIFVEEALKRIDVDIYNDTDASPRRRKRKRILDPSYRPLRASNVEKPSKVRAAESPAEEPAGESTTINGDSSFAGEISPNQISVMAEAPIPWQEVNGGGESNSTETLSKIEAASPDRNTLHHDLSTAKDACNERNESRPETGEMQLDEPKVRQATHERGRGAGVLSDPCLSTPSPPDHLEMQPSPQTEEVPRPDVSLVLESSAPESPSPHPYVEHSFFYDMLAETITVIEMMSKKTEEALPGAHSAILRALPTDTIWAKTDKVEASESAWSATDMRSWSALMWIRLLEEGQSRSKTTIILNQIEEMGAAVWYEAQLRQIAGSGLVTKRGKPRVRVASALLDSLLRGDGSNPAQEQRIQERATDIRRQMISKAVSRGNKLRTIVSKTSLGILFRPKIWEYLKMKDDEFEKIAENFQADPRQVQLLSILGEQVQLLVDEGRPNLSSFFASLESNLVVTPEEASRLYADFGLETNALPAGSLDADIDRLVEKVRDLLGKQEFGEYDYIMINGEVNFPCDSLHRLRPGRWLDMWSIAAAMEMTDKHRSVRYGLSVDLDEVKEDGVVPKLRPLGLWRKKVDQYRKKAAGVPLIYLCPLNLNANHFTLLEINEQVKMIYHYDSMANRRIIQRKTKTSRVRQVVEEEFGYLGSGYEEAVCKEPCECRSR</sequence>
<accession>A0AAN7C2Q7</accession>
<protein>
    <recommendedName>
        <fullName evidence="4">Ubiquitin-like protease family profile domain-containing protein</fullName>
    </recommendedName>
</protein>
<reference evidence="2" key="2">
    <citation type="submission" date="2023-05" db="EMBL/GenBank/DDBJ databases">
        <authorList>
            <consortium name="Lawrence Berkeley National Laboratory"/>
            <person name="Steindorff A."/>
            <person name="Hensen N."/>
            <person name="Bonometti L."/>
            <person name="Westerberg I."/>
            <person name="Brannstrom I.O."/>
            <person name="Guillou S."/>
            <person name="Cros-Aarteil S."/>
            <person name="Calhoun S."/>
            <person name="Haridas S."/>
            <person name="Kuo A."/>
            <person name="Mondo S."/>
            <person name="Pangilinan J."/>
            <person name="Riley R."/>
            <person name="Labutti K."/>
            <person name="Andreopoulos B."/>
            <person name="Lipzen A."/>
            <person name="Chen C."/>
            <person name="Yanf M."/>
            <person name="Daum C."/>
            <person name="Ng V."/>
            <person name="Clum A."/>
            <person name="Ohm R."/>
            <person name="Martin F."/>
            <person name="Silar P."/>
            <person name="Natvig D."/>
            <person name="Lalanne C."/>
            <person name="Gautier V."/>
            <person name="Ament-Velasquez S.L."/>
            <person name="Kruys A."/>
            <person name="Hutchinson M.I."/>
            <person name="Powell A.J."/>
            <person name="Barry K."/>
            <person name="Miller A.N."/>
            <person name="Grigoriev I.V."/>
            <person name="Debuchy R."/>
            <person name="Gladieux P."/>
            <person name="Thoren M.H."/>
            <person name="Johannesson H."/>
        </authorList>
    </citation>
    <scope>NUCLEOTIDE SEQUENCE</scope>
    <source>
        <strain evidence="2">CBS 532.94</strain>
    </source>
</reference>
<evidence type="ECO:0000313" key="2">
    <source>
        <dbReference type="EMBL" id="KAK4233952.1"/>
    </source>
</evidence>
<feature type="region of interest" description="Disordered" evidence="1">
    <location>
        <begin position="64"/>
        <end position="118"/>
    </location>
</feature>